<dbReference type="InterPro" id="IPR027417">
    <property type="entry name" value="P-loop_NTPase"/>
</dbReference>
<dbReference type="SUPFAM" id="SSF90257">
    <property type="entry name" value="Myosin rod fragments"/>
    <property type="match status" value="4"/>
</dbReference>
<dbReference type="Pfam" id="PF01576">
    <property type="entry name" value="Myosin_tail_1"/>
    <property type="match status" value="2"/>
</dbReference>
<dbReference type="PROSITE" id="PS50096">
    <property type="entry name" value="IQ"/>
    <property type="match status" value="1"/>
</dbReference>
<feature type="compositionally biased region" description="Basic and acidic residues" evidence="10">
    <location>
        <begin position="1217"/>
        <end position="1242"/>
    </location>
</feature>
<dbReference type="Pfam" id="PF00612">
    <property type="entry name" value="IQ"/>
    <property type="match status" value="1"/>
</dbReference>
<dbReference type="FunFam" id="3.30.70.1590:FF:000001">
    <property type="entry name" value="Myosin heavy chain"/>
    <property type="match status" value="1"/>
</dbReference>
<keyword evidence="8 9" id="KW-0009">Actin-binding</keyword>
<dbReference type="InterPro" id="IPR001609">
    <property type="entry name" value="Myosin_head_motor_dom-like"/>
</dbReference>
<evidence type="ECO:0000256" key="10">
    <source>
        <dbReference type="SAM" id="MobiDB-lite"/>
    </source>
</evidence>
<evidence type="ECO:0000259" key="12">
    <source>
        <dbReference type="PROSITE" id="PS51844"/>
    </source>
</evidence>
<dbReference type="InterPro" id="IPR008989">
    <property type="entry name" value="Myosin_S1_N"/>
</dbReference>
<dbReference type="GO" id="GO:0005737">
    <property type="term" value="C:cytoplasm"/>
    <property type="evidence" value="ECO:0007669"/>
    <property type="project" value="TreeGrafter"/>
</dbReference>
<dbReference type="PROSITE" id="PS51456">
    <property type="entry name" value="MYOSIN_MOTOR"/>
    <property type="match status" value="1"/>
</dbReference>
<dbReference type="Pfam" id="PF02736">
    <property type="entry name" value="Myosin_N"/>
    <property type="match status" value="1"/>
</dbReference>
<evidence type="ECO:0000256" key="4">
    <source>
        <dbReference type="ARBA" id="ARBA00022860"/>
    </source>
</evidence>
<dbReference type="PRINTS" id="PR00193">
    <property type="entry name" value="MYOSINHEAVY"/>
</dbReference>
<evidence type="ECO:0000256" key="7">
    <source>
        <dbReference type="ARBA" id="ARBA00023175"/>
    </source>
</evidence>
<organism evidence="13 14">
    <name type="scientific">Oryzias melastigma</name>
    <name type="common">Marine medaka</name>
    <dbReference type="NCBI Taxonomy" id="30732"/>
    <lineage>
        <taxon>Eukaryota</taxon>
        <taxon>Metazoa</taxon>
        <taxon>Chordata</taxon>
        <taxon>Craniata</taxon>
        <taxon>Vertebrata</taxon>
        <taxon>Euteleostomi</taxon>
        <taxon>Actinopterygii</taxon>
        <taxon>Neopterygii</taxon>
        <taxon>Teleostei</taxon>
        <taxon>Neoteleostei</taxon>
        <taxon>Acanthomorphata</taxon>
        <taxon>Ovalentaria</taxon>
        <taxon>Atherinomorphae</taxon>
        <taxon>Beloniformes</taxon>
        <taxon>Adrianichthyidae</taxon>
        <taxon>Oryziinae</taxon>
        <taxon>Oryzias</taxon>
    </lineage>
</organism>
<evidence type="ECO:0000256" key="6">
    <source>
        <dbReference type="ARBA" id="ARBA00023123"/>
    </source>
</evidence>
<comment type="similarity">
    <text evidence="1 9">Belongs to the TRAFAC class myosin-kinesin ATPase superfamily. Myosin family.</text>
</comment>
<keyword evidence="2 9" id="KW-0547">Nucleotide-binding</keyword>
<dbReference type="GO" id="GO:0016020">
    <property type="term" value="C:membrane"/>
    <property type="evidence" value="ECO:0007669"/>
    <property type="project" value="TreeGrafter"/>
</dbReference>
<dbReference type="Gene3D" id="1.20.120.720">
    <property type="entry name" value="Myosin VI head, motor domain, U50 subdomain"/>
    <property type="match status" value="1"/>
</dbReference>
<feature type="compositionally biased region" description="Basic and acidic residues" evidence="10">
    <location>
        <begin position="1188"/>
        <end position="1203"/>
    </location>
</feature>
<dbReference type="GO" id="GO:0000146">
    <property type="term" value="F:microfilament motor activity"/>
    <property type="evidence" value="ECO:0007669"/>
    <property type="project" value="TreeGrafter"/>
</dbReference>
<feature type="domain" description="Myosin motor" evidence="11">
    <location>
        <begin position="85"/>
        <end position="804"/>
    </location>
</feature>
<feature type="binding site" evidence="9">
    <location>
        <begin position="178"/>
        <end position="185"/>
    </location>
    <ligand>
        <name>ATP</name>
        <dbReference type="ChEBI" id="CHEBI:30616"/>
    </ligand>
</feature>
<dbReference type="FunFam" id="1.20.5.340:FF:000008">
    <property type="entry name" value="Myosin heavy chain 11"/>
    <property type="match status" value="1"/>
</dbReference>
<dbReference type="InterPro" id="IPR002928">
    <property type="entry name" value="Myosin_tail"/>
</dbReference>
<dbReference type="InterPro" id="IPR000048">
    <property type="entry name" value="IQ_motif_EF-hand-BS"/>
</dbReference>
<dbReference type="Gene3D" id="1.20.58.530">
    <property type="match status" value="1"/>
</dbReference>
<proteinExistence type="inferred from homology"/>
<evidence type="ECO:0000256" key="8">
    <source>
        <dbReference type="ARBA" id="ARBA00023203"/>
    </source>
</evidence>
<dbReference type="Gene3D" id="1.20.5.340">
    <property type="match status" value="5"/>
</dbReference>
<feature type="region of interest" description="Disordered" evidence="10">
    <location>
        <begin position="1188"/>
        <end position="1260"/>
    </location>
</feature>
<evidence type="ECO:0000256" key="9">
    <source>
        <dbReference type="PROSITE-ProRule" id="PRU00782"/>
    </source>
</evidence>
<evidence type="ECO:0000256" key="5">
    <source>
        <dbReference type="ARBA" id="ARBA00023054"/>
    </source>
</evidence>
<keyword evidence="5" id="KW-0175">Coiled coil</keyword>
<dbReference type="SUPFAM" id="SSF52540">
    <property type="entry name" value="P-loop containing nucleoside triphosphate hydrolases"/>
    <property type="match status" value="1"/>
</dbReference>
<feature type="region of interest" description="Actin-binding" evidence="9">
    <location>
        <begin position="682"/>
        <end position="704"/>
    </location>
</feature>
<protein>
    <submittedName>
        <fullName evidence="13">Myosin-10</fullName>
    </submittedName>
</protein>
<evidence type="ECO:0000259" key="11">
    <source>
        <dbReference type="PROSITE" id="PS51456"/>
    </source>
</evidence>
<feature type="region of interest" description="Disordered" evidence="10">
    <location>
        <begin position="950"/>
        <end position="1007"/>
    </location>
</feature>
<dbReference type="Gene3D" id="1.10.10.820">
    <property type="match status" value="1"/>
</dbReference>
<dbReference type="Gene3D" id="2.30.30.360">
    <property type="entry name" value="Myosin S1 fragment, N-terminal"/>
    <property type="match status" value="1"/>
</dbReference>
<dbReference type="FunFam" id="4.10.270.10:FF:000001">
    <property type="entry name" value="Myosin heavy chain, non-muscle"/>
    <property type="match status" value="1"/>
</dbReference>
<keyword evidence="6 9" id="KW-0518">Myosin</keyword>
<name>A0A834C023_ORYME</name>
<dbReference type="Gene3D" id="3.40.850.10">
    <property type="entry name" value="Kinesin motor domain"/>
    <property type="match status" value="1"/>
</dbReference>
<dbReference type="GO" id="GO:0005524">
    <property type="term" value="F:ATP binding"/>
    <property type="evidence" value="ECO:0007669"/>
    <property type="project" value="UniProtKB-UniRule"/>
</dbReference>
<evidence type="ECO:0000256" key="2">
    <source>
        <dbReference type="ARBA" id="ARBA00022741"/>
    </source>
</evidence>
<accession>A0A834C023</accession>
<dbReference type="Pfam" id="PF00063">
    <property type="entry name" value="Myosin_head"/>
    <property type="match status" value="1"/>
</dbReference>
<keyword evidence="7 9" id="KW-0505">Motor protein</keyword>
<dbReference type="EMBL" id="WKFB01000442">
    <property type="protein sequence ID" value="KAF6723028.1"/>
    <property type="molecule type" value="Genomic_DNA"/>
</dbReference>
<dbReference type="FunFam" id="2.30.30.360:FF:000001">
    <property type="entry name" value="Myosin heavy chain"/>
    <property type="match status" value="1"/>
</dbReference>
<dbReference type="FunFam" id="1.10.10.820:FF:000002">
    <property type="entry name" value="Myosin heavy chain 10"/>
    <property type="match status" value="1"/>
</dbReference>
<evidence type="ECO:0000256" key="1">
    <source>
        <dbReference type="ARBA" id="ARBA00008314"/>
    </source>
</evidence>
<dbReference type="PANTHER" id="PTHR13140:SF857">
    <property type="entry name" value="MYOSIN-11"/>
    <property type="match status" value="1"/>
</dbReference>
<dbReference type="InterPro" id="IPR004009">
    <property type="entry name" value="SH3_Myosin"/>
</dbReference>
<dbReference type="GO" id="GO:0007015">
    <property type="term" value="P:actin filament organization"/>
    <property type="evidence" value="ECO:0007669"/>
    <property type="project" value="TreeGrafter"/>
</dbReference>
<dbReference type="Gene3D" id="3.30.70.1590">
    <property type="match status" value="1"/>
</dbReference>
<dbReference type="GO" id="GO:0005516">
    <property type="term" value="F:calmodulin binding"/>
    <property type="evidence" value="ECO:0007669"/>
    <property type="project" value="UniProtKB-KW"/>
</dbReference>
<dbReference type="FunFam" id="1.20.5.340:FF:000009">
    <property type="entry name" value="myosin-11 isoform X2"/>
    <property type="match status" value="1"/>
</dbReference>
<dbReference type="FunFam" id="3.40.850.10:FF:000101">
    <property type="entry name" value="Slow myosin heavy chain 2"/>
    <property type="match status" value="1"/>
</dbReference>
<dbReference type="Proteomes" id="UP000646548">
    <property type="component" value="Unassembled WGS sequence"/>
</dbReference>
<keyword evidence="4" id="KW-0112">Calmodulin-binding</keyword>
<feature type="domain" description="Myosin N-terminal SH3-like" evidence="12">
    <location>
        <begin position="31"/>
        <end position="81"/>
    </location>
</feature>
<dbReference type="PROSITE" id="PS51844">
    <property type="entry name" value="SH3_LIKE"/>
    <property type="match status" value="1"/>
</dbReference>
<reference evidence="13" key="1">
    <citation type="journal article" name="BMC Genomics">
        <title>Long-read sequencing and de novo genome assembly of marine medaka (Oryzias melastigma).</title>
        <authorList>
            <person name="Liang P."/>
            <person name="Saqib H.S.A."/>
            <person name="Ni X."/>
            <person name="Shen Y."/>
        </authorList>
    </citation>
    <scope>NUCLEOTIDE SEQUENCE</scope>
    <source>
        <strain evidence="13">Bigg-433</strain>
    </source>
</reference>
<evidence type="ECO:0000313" key="13">
    <source>
        <dbReference type="EMBL" id="KAF6723028.1"/>
    </source>
</evidence>
<dbReference type="Gene3D" id="4.10.270.10">
    <property type="entry name" value="Myosin, subunit A"/>
    <property type="match status" value="1"/>
</dbReference>
<dbReference type="GO" id="GO:0016459">
    <property type="term" value="C:myosin complex"/>
    <property type="evidence" value="ECO:0007669"/>
    <property type="project" value="UniProtKB-KW"/>
</dbReference>
<gene>
    <name evidence="13" type="ORF">FQA47_021690</name>
</gene>
<dbReference type="SMART" id="SM00242">
    <property type="entry name" value="MYSc"/>
    <property type="match status" value="1"/>
</dbReference>
<evidence type="ECO:0000313" key="14">
    <source>
        <dbReference type="Proteomes" id="UP000646548"/>
    </source>
</evidence>
<dbReference type="PANTHER" id="PTHR13140">
    <property type="entry name" value="MYOSIN"/>
    <property type="match status" value="1"/>
</dbReference>
<keyword evidence="3 9" id="KW-0067">ATP-binding</keyword>
<sequence length="1473" mass="170758">MSHRSGQEDPERYLFVDRAVVYNPATQADWTAKKLVWVPSERHGFEAASIREERGEEVMVELAENGKKVLINKDDIQKMNPPKFSKVEDMAELTCLNEASVLHNLKDRYYSGLIYTYSGLFCVVINPYKNLPIYSENIIEMYRGKKRHEMPPHIYAISESAYRCMLQDREDQSILCTGESGAGKTENTKKVIQYLAHVASSHKGRKDHNIPPESPKAFKLQGELERQLLQANPILESFGNAKTVKNDNSSRFGKFIRINFDVTGYIVGANIETYLLEKSRAIRQAKDERTFHIFYRLLAGAGEHLRTDLLLEGFNNYRFLSNGNIPIPGQQDKENFQETLDAMHIMGFSHDEIVCMLKVVSAVLQFGNVVFKKERNTDQASMPENTAAQKLCHLLGMNVMEFTRAILTPRIKVGRDYVQKAQTKEQATYERLFRWLVHRINKALDRTKRQGASFIGILDIAGFEIFELNSFEQLCINYTNEKLQQLFNHTMFILEQEEYQREGIEWSFIDFGLDLQPCIDLIERPNNPPGILALLDEECWFPKATDKTFVDKVLQEQGTHTKFQKPRQLKDKADFCIIHYAGRVDYKADEWLMKNMDPLNDNVATLLHQSADKFVAELWKDDIQTFQRASFYDNVSGLHEAPVDRIVGLDQVAGMNETAFGAAYKTKKGMFRTVGQLYKEQLSKLMATLRNTNPNFVRCIIPNHEKRAGKLDPHLVLDQLRCNGVLEGIRICRQGFPNRIVFQEFRQRYEILTPNAIPKGFMDGKQACERMIQALELDGNLFRIGQSKIFFRAGVLAHLEEERDLKITDIIIYFQAVCRGYLARKAFAKKQQQLSALKVLQRNCAAYLKLRHWQWWRLFTKVKPLLQVTRQEEEMQAKDEELVKVKEKQMKVEGELVEMERKHQQLLEEKNILAEQLQAETELFAEAEEMRARLASKKQELEEILHDLESRLEEEEERTQSLQNEKKKMQSHVQDLEEQLDEGGGCQTEAAAGEGHSGGQDQEEKKLMEDRINEMTVMLAEEEEKAKNLGKVKNKQEMMMVDLEERLKKEEKTRQELEKAKRKLDGETSDFQDQISELQSQIDELKVQLSKKEEEQQMMQARCEEEANQKNNILKQVRELQAQLSELQEDLESERQARNKAEKLKRDLSEELEALKTELEDTLDTTAAQQELRTKREQEVAELKKAIEEESKNHEAQIQEMRQRHGTALEELSEQLEQAKRFKANLEKAKQSQESANKELSSEVKSLQQAKTESEHKRKKLEAQLQEFMARVTEGERAKGELGERSNKLQTELDNVSSLLEDAERKGIKLAKDVSGLESQLQDAQELLQEETRQKLNLSSRIRQLEEEKNALQEQQEEDEEARKNLEKQLLTLQAQLSESKKKLEDDAGTIEGLEEMKKKLQKDLELANQRLEEKTIAFEKMEKTKTRLQQELDDLTVDLDHQRQIVSNLEKKQKKFDQVGSPWFSVKFRGVI</sequence>
<evidence type="ECO:0000256" key="3">
    <source>
        <dbReference type="ARBA" id="ARBA00022840"/>
    </source>
</evidence>
<dbReference type="GO" id="GO:0051015">
    <property type="term" value="F:actin filament binding"/>
    <property type="evidence" value="ECO:0007669"/>
    <property type="project" value="InterPro"/>
</dbReference>
<comment type="caution">
    <text evidence="13">The sequence shown here is derived from an EMBL/GenBank/DDBJ whole genome shotgun (WGS) entry which is preliminary data.</text>
</comment>
<dbReference type="SMART" id="SM00015">
    <property type="entry name" value="IQ"/>
    <property type="match status" value="1"/>
</dbReference>
<dbReference type="InterPro" id="IPR036961">
    <property type="entry name" value="Kinesin_motor_dom_sf"/>
</dbReference>